<evidence type="ECO:0000256" key="4">
    <source>
        <dbReference type="PROSITE-ProRule" id="PRU00134"/>
    </source>
</evidence>
<protein>
    <recommendedName>
        <fullName evidence="5">MYND-type domain-containing protein</fullName>
    </recommendedName>
</protein>
<accession>A0A0C9Y2L3</accession>
<dbReference type="Gene3D" id="6.10.140.2220">
    <property type="match status" value="1"/>
</dbReference>
<reference evidence="7" key="2">
    <citation type="submission" date="2015-01" db="EMBL/GenBank/DDBJ databases">
        <title>Evolutionary Origins and Diversification of the Mycorrhizal Mutualists.</title>
        <authorList>
            <consortium name="DOE Joint Genome Institute"/>
            <consortium name="Mycorrhizal Genomics Consortium"/>
            <person name="Kohler A."/>
            <person name="Kuo A."/>
            <person name="Nagy L.G."/>
            <person name="Floudas D."/>
            <person name="Copeland A."/>
            <person name="Barry K.W."/>
            <person name="Cichocki N."/>
            <person name="Veneault-Fourrey C."/>
            <person name="LaButti K."/>
            <person name="Lindquist E.A."/>
            <person name="Lipzen A."/>
            <person name="Lundell T."/>
            <person name="Morin E."/>
            <person name="Murat C."/>
            <person name="Riley R."/>
            <person name="Ohm R."/>
            <person name="Sun H."/>
            <person name="Tunlid A."/>
            <person name="Henrissat B."/>
            <person name="Grigoriev I.V."/>
            <person name="Hibbett D.S."/>
            <person name="Martin F."/>
        </authorList>
    </citation>
    <scope>NUCLEOTIDE SEQUENCE [LARGE SCALE GENOMIC DNA]</scope>
    <source>
        <strain evidence="7">LaAM-08-1</strain>
    </source>
</reference>
<dbReference type="HOGENOM" id="CLU_027660_0_0_1"/>
<dbReference type="STRING" id="1095629.A0A0C9Y2L3"/>
<organism evidence="6 7">
    <name type="scientific">Laccaria amethystina LaAM-08-1</name>
    <dbReference type="NCBI Taxonomy" id="1095629"/>
    <lineage>
        <taxon>Eukaryota</taxon>
        <taxon>Fungi</taxon>
        <taxon>Dikarya</taxon>
        <taxon>Basidiomycota</taxon>
        <taxon>Agaricomycotina</taxon>
        <taxon>Agaricomycetes</taxon>
        <taxon>Agaricomycetidae</taxon>
        <taxon>Agaricales</taxon>
        <taxon>Agaricineae</taxon>
        <taxon>Hydnangiaceae</taxon>
        <taxon>Laccaria</taxon>
    </lineage>
</organism>
<evidence type="ECO:0000256" key="1">
    <source>
        <dbReference type="ARBA" id="ARBA00022723"/>
    </source>
</evidence>
<dbReference type="OrthoDB" id="3040823at2759"/>
<keyword evidence="2 4" id="KW-0863">Zinc-finger</keyword>
<sequence>MDHSKAIQRISQNPTKVLDNARRGVTADLTDLANFWQLTGPQFLSMGVVSVFFNHLDGGRVPKDASPNGRSQLADRAWLSLFALAKLGNFLQESDDYGPDIIKAWPGVFKWSGYFFAVYIQPKNSDPQRKKGAIDAISASWYSLSRSESARKVMTTTPGSIEMSTQLWVLEDASPIPSIVDIPSASAALDGLLREYHPGNLDRVVKAAGGKAENVAQTALLRLRSAFKNVARLHEPRTAIYLDLICKLSRDPDHVLRYAFLSSNIITLCTTMALTVTNMVNDGGHPGLLDVLVASFGYLSNCLESTDGFTWVIQSVKAGLLNAFIDASPHFLKLDSDDRDMILHIVRDILPNYLVYRSVVEAIDGTMRTLNDSPHRERILGSMASGVWKKFHNLALERLFITMQATAVKGKAMTCDNVKCQKIDKKNNFRRCGACSTTLYCSKECQTVSWKEGGHKTMCALKQQERLEGKKQSISKGDAAFFHHLATRDAWRELPTLRQMATKEYPETVNTDLVVCIDYLVNPPKFSVVPIAEYDKHQPETDSTVNAEARNEALIERVRDNPGKFTVIQSKIANGRSKQLVLTIVTGGFWQARQEAWVEDDADDGDDDLPPVRKNLDGVDMAMARLMLDGFLASRGLTPLPRPKRL</sequence>
<evidence type="ECO:0000313" key="6">
    <source>
        <dbReference type="EMBL" id="KIK08084.1"/>
    </source>
</evidence>
<dbReference type="Pfam" id="PF01753">
    <property type="entry name" value="zf-MYND"/>
    <property type="match status" value="1"/>
</dbReference>
<dbReference type="InterPro" id="IPR002893">
    <property type="entry name" value="Znf_MYND"/>
</dbReference>
<evidence type="ECO:0000313" key="7">
    <source>
        <dbReference type="Proteomes" id="UP000054477"/>
    </source>
</evidence>
<dbReference type="GO" id="GO:0008270">
    <property type="term" value="F:zinc ion binding"/>
    <property type="evidence" value="ECO:0007669"/>
    <property type="project" value="UniProtKB-KW"/>
</dbReference>
<keyword evidence="7" id="KW-1185">Reference proteome</keyword>
<evidence type="ECO:0000259" key="5">
    <source>
        <dbReference type="PROSITE" id="PS50865"/>
    </source>
</evidence>
<dbReference type="Proteomes" id="UP000054477">
    <property type="component" value="Unassembled WGS sequence"/>
</dbReference>
<gene>
    <name evidence="6" type="ORF">K443DRAFT_672967</name>
</gene>
<name>A0A0C9Y2L3_9AGAR</name>
<reference evidence="6 7" key="1">
    <citation type="submission" date="2014-04" db="EMBL/GenBank/DDBJ databases">
        <authorList>
            <consortium name="DOE Joint Genome Institute"/>
            <person name="Kuo A."/>
            <person name="Kohler A."/>
            <person name="Nagy L.G."/>
            <person name="Floudas D."/>
            <person name="Copeland A."/>
            <person name="Barry K.W."/>
            <person name="Cichocki N."/>
            <person name="Veneault-Fourrey C."/>
            <person name="LaButti K."/>
            <person name="Lindquist E.A."/>
            <person name="Lipzen A."/>
            <person name="Lundell T."/>
            <person name="Morin E."/>
            <person name="Murat C."/>
            <person name="Sun H."/>
            <person name="Tunlid A."/>
            <person name="Henrissat B."/>
            <person name="Grigoriev I.V."/>
            <person name="Hibbett D.S."/>
            <person name="Martin F."/>
            <person name="Nordberg H.P."/>
            <person name="Cantor M.N."/>
            <person name="Hua S.X."/>
        </authorList>
    </citation>
    <scope>NUCLEOTIDE SEQUENCE [LARGE SCALE GENOMIC DNA]</scope>
    <source>
        <strain evidence="6 7">LaAM-08-1</strain>
    </source>
</reference>
<proteinExistence type="predicted"/>
<keyword evidence="1" id="KW-0479">Metal-binding</keyword>
<keyword evidence="3" id="KW-0862">Zinc</keyword>
<dbReference type="SUPFAM" id="SSF144232">
    <property type="entry name" value="HIT/MYND zinc finger-like"/>
    <property type="match status" value="1"/>
</dbReference>
<dbReference type="AlphaFoldDB" id="A0A0C9Y2L3"/>
<evidence type="ECO:0000256" key="3">
    <source>
        <dbReference type="ARBA" id="ARBA00022833"/>
    </source>
</evidence>
<dbReference type="EMBL" id="KN838544">
    <property type="protein sequence ID" value="KIK08084.1"/>
    <property type="molecule type" value="Genomic_DNA"/>
</dbReference>
<evidence type="ECO:0000256" key="2">
    <source>
        <dbReference type="ARBA" id="ARBA00022771"/>
    </source>
</evidence>
<dbReference type="PROSITE" id="PS50865">
    <property type="entry name" value="ZF_MYND_2"/>
    <property type="match status" value="1"/>
</dbReference>
<feature type="domain" description="MYND-type" evidence="5">
    <location>
        <begin position="420"/>
        <end position="459"/>
    </location>
</feature>